<reference evidence="8" key="1">
    <citation type="journal article" date="2014" name="Int. J. Syst. Evol. Microbiol.">
        <title>Complete genome sequence of Corynebacterium casei LMG S-19264T (=DSM 44701T), isolated from a smear-ripened cheese.</title>
        <authorList>
            <consortium name="US DOE Joint Genome Institute (JGI-PGF)"/>
            <person name="Walter F."/>
            <person name="Albersmeier A."/>
            <person name="Kalinowski J."/>
            <person name="Ruckert C."/>
        </authorList>
    </citation>
    <scope>NUCLEOTIDE SEQUENCE</scope>
    <source>
        <strain evidence="8">KCTC 32182</strain>
    </source>
</reference>
<dbReference type="InterPro" id="IPR037873">
    <property type="entry name" value="BamE-like"/>
</dbReference>
<evidence type="ECO:0000256" key="5">
    <source>
        <dbReference type="SAM" id="MobiDB-lite"/>
    </source>
</evidence>
<evidence type="ECO:0000313" key="8">
    <source>
        <dbReference type="EMBL" id="GGY05889.1"/>
    </source>
</evidence>
<gene>
    <name evidence="4" type="primary">bamE</name>
    <name evidence="8" type="ORF">GCM10011289_05380</name>
</gene>
<keyword evidence="2 4" id="KW-0472">Membrane</keyword>
<keyword evidence="4" id="KW-0449">Lipoprotein</keyword>
<evidence type="ECO:0000256" key="4">
    <source>
        <dbReference type="HAMAP-Rule" id="MF_00925"/>
    </source>
</evidence>
<dbReference type="HAMAP" id="MF_00925">
    <property type="entry name" value="OM_assembly_BamE"/>
    <property type="match status" value="1"/>
</dbReference>
<keyword evidence="1 4" id="KW-0732">Signal</keyword>
<comment type="similarity">
    <text evidence="4">Belongs to the BamE family.</text>
</comment>
<dbReference type="EMBL" id="BMYX01000002">
    <property type="protein sequence ID" value="GGY05889.1"/>
    <property type="molecule type" value="Genomic_DNA"/>
</dbReference>
<dbReference type="GO" id="GO:0051205">
    <property type="term" value="P:protein insertion into membrane"/>
    <property type="evidence" value="ECO:0007669"/>
    <property type="project" value="UniProtKB-UniRule"/>
</dbReference>
<feature type="region of interest" description="Disordered" evidence="5">
    <location>
        <begin position="105"/>
        <end position="127"/>
    </location>
</feature>
<comment type="function">
    <text evidence="4">Part of the outer membrane protein assembly complex, which is involved in assembly and insertion of beta-barrel proteins into the outer membrane.</text>
</comment>
<organism evidence="8 9">
    <name type="scientific">Paludibacterium paludis</name>
    <dbReference type="NCBI Taxonomy" id="1225769"/>
    <lineage>
        <taxon>Bacteria</taxon>
        <taxon>Pseudomonadati</taxon>
        <taxon>Pseudomonadota</taxon>
        <taxon>Betaproteobacteria</taxon>
        <taxon>Neisseriales</taxon>
        <taxon>Chromobacteriaceae</taxon>
        <taxon>Paludibacterium</taxon>
    </lineage>
</organism>
<dbReference type="Pfam" id="PF04355">
    <property type="entry name" value="BamE"/>
    <property type="match status" value="1"/>
</dbReference>
<feature type="signal peptide" evidence="6">
    <location>
        <begin position="1"/>
        <end position="22"/>
    </location>
</feature>
<reference evidence="8" key="2">
    <citation type="submission" date="2020-09" db="EMBL/GenBank/DDBJ databases">
        <authorList>
            <person name="Sun Q."/>
            <person name="Kim S."/>
        </authorList>
    </citation>
    <scope>NUCLEOTIDE SEQUENCE</scope>
    <source>
        <strain evidence="8">KCTC 32182</strain>
    </source>
</reference>
<evidence type="ECO:0000256" key="1">
    <source>
        <dbReference type="ARBA" id="ARBA00022729"/>
    </source>
</evidence>
<name>A0A918NYH8_9NEIS</name>
<comment type="caution">
    <text evidence="8">The sequence shown here is derived from an EMBL/GenBank/DDBJ whole genome shotgun (WGS) entry which is preliminary data.</text>
</comment>
<dbReference type="PANTHER" id="PTHR37482">
    <property type="entry name" value="OUTER MEMBRANE PROTEIN ASSEMBLY FACTOR BAME"/>
    <property type="match status" value="1"/>
</dbReference>
<proteinExistence type="inferred from homology"/>
<dbReference type="Gene3D" id="3.30.1450.10">
    <property type="match status" value="1"/>
</dbReference>
<evidence type="ECO:0000256" key="3">
    <source>
        <dbReference type="ARBA" id="ARBA00023237"/>
    </source>
</evidence>
<feature type="domain" description="Outer membrane protein assembly factor BamE" evidence="7">
    <location>
        <begin position="34"/>
        <end position="103"/>
    </location>
</feature>
<keyword evidence="3 4" id="KW-0998">Cell outer membrane</keyword>
<feature type="chain" id="PRO_5037387212" description="Outer membrane protein assembly factor BamE" evidence="6">
    <location>
        <begin position="23"/>
        <end position="127"/>
    </location>
</feature>
<evidence type="ECO:0000256" key="2">
    <source>
        <dbReference type="ARBA" id="ARBA00023136"/>
    </source>
</evidence>
<dbReference type="GO" id="GO:1990063">
    <property type="term" value="C:Bam protein complex"/>
    <property type="evidence" value="ECO:0007669"/>
    <property type="project" value="TreeGrafter"/>
</dbReference>
<keyword evidence="9" id="KW-1185">Reference proteome</keyword>
<evidence type="ECO:0000256" key="6">
    <source>
        <dbReference type="SAM" id="SignalP"/>
    </source>
</evidence>
<protein>
    <recommendedName>
        <fullName evidence="4">Outer membrane protein assembly factor BamE</fullName>
    </recommendedName>
</protein>
<dbReference type="GO" id="GO:0030674">
    <property type="term" value="F:protein-macromolecule adaptor activity"/>
    <property type="evidence" value="ECO:0007669"/>
    <property type="project" value="TreeGrafter"/>
</dbReference>
<evidence type="ECO:0000313" key="9">
    <source>
        <dbReference type="Proteomes" id="UP000645257"/>
    </source>
</evidence>
<dbReference type="Proteomes" id="UP000645257">
    <property type="component" value="Unassembled WGS sequence"/>
</dbReference>
<dbReference type="RefSeq" id="WP_189530937.1">
    <property type="nucleotide sequence ID" value="NZ_BMYX01000002.1"/>
</dbReference>
<comment type="subunit">
    <text evidence="4">Part of the Bam complex.</text>
</comment>
<comment type="subcellular location">
    <subcellularLocation>
        <location evidence="4">Cell outer membrane</location>
        <topology evidence="4">Lipid-anchor</topology>
    </subcellularLocation>
</comment>
<dbReference type="GO" id="GO:0043165">
    <property type="term" value="P:Gram-negative-bacterium-type cell outer membrane assembly"/>
    <property type="evidence" value="ECO:0007669"/>
    <property type="project" value="UniProtKB-UniRule"/>
</dbReference>
<keyword evidence="4" id="KW-0564">Palmitate</keyword>
<dbReference type="PROSITE" id="PS51257">
    <property type="entry name" value="PROKAR_LIPOPROTEIN"/>
    <property type="match status" value="1"/>
</dbReference>
<dbReference type="PANTHER" id="PTHR37482:SF1">
    <property type="entry name" value="OUTER MEMBRANE PROTEIN ASSEMBLY FACTOR BAME"/>
    <property type="match status" value="1"/>
</dbReference>
<dbReference type="InterPro" id="IPR026592">
    <property type="entry name" value="BamE"/>
</dbReference>
<accession>A0A918NYH8</accession>
<dbReference type="InterPro" id="IPR007450">
    <property type="entry name" value="BamE_dom"/>
</dbReference>
<sequence>MRFLTLAAVVALAGCTSMNPMTWVAPHHMEIQQGNAITADNVARLKPGMTRAQVRFVLGSPMVADMFHADRWDYKYQLYQNGKEVKNLLFTVWFKGDALERFEGDALPSDKPTLTDASAPVVANKAP</sequence>
<dbReference type="AlphaFoldDB" id="A0A918NYH8"/>
<evidence type="ECO:0000259" key="7">
    <source>
        <dbReference type="Pfam" id="PF04355"/>
    </source>
</evidence>